<protein>
    <recommendedName>
        <fullName evidence="4">RING-type domain-containing protein</fullName>
    </recommendedName>
</protein>
<gene>
    <name evidence="5" type="ORF">CYCCA115_LOCUS16441</name>
</gene>
<evidence type="ECO:0000256" key="2">
    <source>
        <dbReference type="SAM" id="MobiDB-lite"/>
    </source>
</evidence>
<keyword evidence="1" id="KW-0862">Zinc</keyword>
<dbReference type="GO" id="GO:0008270">
    <property type="term" value="F:zinc ion binding"/>
    <property type="evidence" value="ECO:0007669"/>
    <property type="project" value="UniProtKB-KW"/>
</dbReference>
<dbReference type="InterPro" id="IPR013083">
    <property type="entry name" value="Znf_RING/FYVE/PHD"/>
</dbReference>
<keyword evidence="1" id="KW-0479">Metal-binding</keyword>
<proteinExistence type="predicted"/>
<dbReference type="GO" id="GO:0006511">
    <property type="term" value="P:ubiquitin-dependent protein catabolic process"/>
    <property type="evidence" value="ECO:0007669"/>
    <property type="project" value="TreeGrafter"/>
</dbReference>
<dbReference type="EMBL" id="CAKOGP040001925">
    <property type="protein sequence ID" value="CAJ1956879.1"/>
    <property type="molecule type" value="Genomic_DNA"/>
</dbReference>
<dbReference type="SMART" id="SM00184">
    <property type="entry name" value="RING"/>
    <property type="match status" value="1"/>
</dbReference>
<keyword evidence="3" id="KW-0812">Transmembrane</keyword>
<keyword evidence="1" id="KW-0863">Zinc-finger</keyword>
<keyword evidence="3" id="KW-1133">Transmembrane helix</keyword>
<feature type="domain" description="RING-type" evidence="4">
    <location>
        <begin position="223"/>
        <end position="264"/>
    </location>
</feature>
<dbReference type="AlphaFoldDB" id="A0AAD2FYD8"/>
<accession>A0AAD2FYD8</accession>
<feature type="compositionally biased region" description="Low complexity" evidence="2">
    <location>
        <begin position="120"/>
        <end position="132"/>
    </location>
</feature>
<evidence type="ECO:0000313" key="6">
    <source>
        <dbReference type="Proteomes" id="UP001295423"/>
    </source>
</evidence>
<keyword evidence="6" id="KW-1185">Reference proteome</keyword>
<name>A0AAD2FYD8_9STRA</name>
<evidence type="ECO:0000256" key="1">
    <source>
        <dbReference type="PROSITE-ProRule" id="PRU00175"/>
    </source>
</evidence>
<reference evidence="5" key="1">
    <citation type="submission" date="2023-08" db="EMBL/GenBank/DDBJ databases">
        <authorList>
            <person name="Audoor S."/>
            <person name="Bilcke G."/>
        </authorList>
    </citation>
    <scope>NUCLEOTIDE SEQUENCE</scope>
</reference>
<organism evidence="5 6">
    <name type="scientific">Cylindrotheca closterium</name>
    <dbReference type="NCBI Taxonomy" id="2856"/>
    <lineage>
        <taxon>Eukaryota</taxon>
        <taxon>Sar</taxon>
        <taxon>Stramenopiles</taxon>
        <taxon>Ochrophyta</taxon>
        <taxon>Bacillariophyta</taxon>
        <taxon>Bacillariophyceae</taxon>
        <taxon>Bacillariophycidae</taxon>
        <taxon>Bacillariales</taxon>
        <taxon>Bacillariaceae</taxon>
        <taxon>Cylindrotheca</taxon>
    </lineage>
</organism>
<dbReference type="Gene3D" id="3.30.40.10">
    <property type="entry name" value="Zinc/RING finger domain, C3HC4 (zinc finger)"/>
    <property type="match status" value="1"/>
</dbReference>
<dbReference type="PROSITE" id="PS50089">
    <property type="entry name" value="ZF_RING_2"/>
    <property type="match status" value="1"/>
</dbReference>
<feature type="compositionally biased region" description="Low complexity" evidence="2">
    <location>
        <begin position="168"/>
        <end position="188"/>
    </location>
</feature>
<dbReference type="InterPro" id="IPR051826">
    <property type="entry name" value="E3_ubiquitin-ligase_domain"/>
</dbReference>
<comment type="caution">
    <text evidence="5">The sequence shown here is derived from an EMBL/GenBank/DDBJ whole genome shotgun (WGS) entry which is preliminary data.</text>
</comment>
<evidence type="ECO:0000313" key="5">
    <source>
        <dbReference type="EMBL" id="CAJ1956879.1"/>
    </source>
</evidence>
<dbReference type="Pfam" id="PF13639">
    <property type="entry name" value="zf-RING_2"/>
    <property type="match status" value="1"/>
</dbReference>
<dbReference type="Proteomes" id="UP001295423">
    <property type="component" value="Unassembled WGS sequence"/>
</dbReference>
<dbReference type="PANTHER" id="PTHR22765">
    <property type="entry name" value="RING FINGER AND PROTEASE ASSOCIATED DOMAIN-CONTAINING"/>
    <property type="match status" value="1"/>
</dbReference>
<feature type="compositionally biased region" description="Polar residues" evidence="2">
    <location>
        <begin position="152"/>
        <end position="167"/>
    </location>
</feature>
<sequence length="274" mass="30363">MVLSSTSLAGILGLIFGPPVLIFFAVMALKIYLRISSNEEALNEVRSTMQARRSRHILGLEGGSQALAEAEGIINIEDLANIQSRQTREERIQDCINVFTVPDSSSAFLRFATSESDQQVSEMASSQFSSSQLHAPNEPQSRTPPPAPASVKSAQTSKSVQSQATGGRSQKSKTSQKSTKSSRSQKSRGISPSPRVSSMSARRSIDSFVTRLTKHSRRRGDVCIICMDGYRHGDIVCKTRCKHVFHKECIEEWMKKHNRCPLCRNDLFRGDENT</sequence>
<dbReference type="CDD" id="cd16454">
    <property type="entry name" value="RING-H2_PA-TM-RING"/>
    <property type="match status" value="1"/>
</dbReference>
<dbReference type="InterPro" id="IPR001841">
    <property type="entry name" value="Znf_RING"/>
</dbReference>
<evidence type="ECO:0000259" key="4">
    <source>
        <dbReference type="PROSITE" id="PS50089"/>
    </source>
</evidence>
<evidence type="ECO:0000256" key="3">
    <source>
        <dbReference type="SAM" id="Phobius"/>
    </source>
</evidence>
<feature type="region of interest" description="Disordered" evidence="2">
    <location>
        <begin position="120"/>
        <end position="202"/>
    </location>
</feature>
<feature type="transmembrane region" description="Helical" evidence="3">
    <location>
        <begin position="6"/>
        <end position="29"/>
    </location>
</feature>
<keyword evidence="3" id="KW-0472">Membrane</keyword>
<dbReference type="SUPFAM" id="SSF57850">
    <property type="entry name" value="RING/U-box"/>
    <property type="match status" value="1"/>
</dbReference>
<dbReference type="GO" id="GO:0061630">
    <property type="term" value="F:ubiquitin protein ligase activity"/>
    <property type="evidence" value="ECO:0007669"/>
    <property type="project" value="TreeGrafter"/>
</dbReference>